<evidence type="ECO:0000313" key="3">
    <source>
        <dbReference type="EMBL" id="AZI58304.1"/>
    </source>
</evidence>
<gene>
    <name evidence="3" type="ORF">EH165_09295</name>
</gene>
<proteinExistence type="inferred from homology"/>
<keyword evidence="4" id="KW-1185">Reference proteome</keyword>
<comment type="similarity">
    <text evidence="1">Belongs to the amidase family.</text>
</comment>
<reference evidence="3 4" key="2">
    <citation type="submission" date="2018-12" db="EMBL/GenBank/DDBJ databases">
        <title>Nakamurella antarcticus sp. nov., isolated from Antarctica South Shetland Islands soil.</title>
        <authorList>
            <person name="Peng F."/>
        </authorList>
    </citation>
    <scope>NUCLEOTIDE SEQUENCE [LARGE SCALE GENOMIC DNA]</scope>
    <source>
        <strain evidence="3 4">S14-144</strain>
    </source>
</reference>
<dbReference type="Gene3D" id="3.90.1300.10">
    <property type="entry name" value="Amidase signature (AS) domain"/>
    <property type="match status" value="1"/>
</dbReference>
<accession>A0A3G8ZUZ7</accession>
<dbReference type="RefSeq" id="WP_124799213.1">
    <property type="nucleotide sequence ID" value="NZ_CP034170.1"/>
</dbReference>
<feature type="domain" description="Amidase" evidence="2">
    <location>
        <begin position="26"/>
        <end position="451"/>
    </location>
</feature>
<dbReference type="InterPro" id="IPR036928">
    <property type="entry name" value="AS_sf"/>
</dbReference>
<sequence>MSDLHDLTALQQAAAIAAKEITSHQLVSHYLERIACYSDALGAFATVTAQSALRAAQDADARQASGAQLTPLHGVPTAIKDLTATAGVRTTYGSAAFAEFVPSYDDDVVRFLRDAGVISVGKTNAPEFGLACYTANKVAPPARTPHDTDRMAGGSSGGAAAAVAAGLIPFAHGTDGGGSIRIPAAMCGLVGIKTSRGRVSRGPLGSDPLGLSVAGPIARNTADAAALLDAMCVAVNTEPAGVAPLPNGGSFLQAASRAPGKLRIGRTLDTPVAGVHIDSEVAKAYDATSQLLQDLGHEVVDLDLPSPEGMLDAFVTVWAVLAHLTPLPPGAHALLTPLTRYLLDEGSKPSGPEVAAAFSAVQYGGRRLIQAMQPYDVVLTPTVARTPRPVGYFTDGGDPALDFARQMTFTPWTAQVNMTGQPAISVPVQWTSEGLPIGMQFIGSPGDECTLISLSAQLELAHPWAGHRPAPWWS</sequence>
<dbReference type="InterPro" id="IPR020556">
    <property type="entry name" value="Amidase_CS"/>
</dbReference>
<dbReference type="Pfam" id="PF01425">
    <property type="entry name" value="Amidase"/>
    <property type="match status" value="1"/>
</dbReference>
<dbReference type="Proteomes" id="UP000268084">
    <property type="component" value="Chromosome"/>
</dbReference>
<dbReference type="GO" id="GO:0003824">
    <property type="term" value="F:catalytic activity"/>
    <property type="evidence" value="ECO:0007669"/>
    <property type="project" value="InterPro"/>
</dbReference>
<dbReference type="InterPro" id="IPR023631">
    <property type="entry name" value="Amidase_dom"/>
</dbReference>
<dbReference type="EMBL" id="CP034170">
    <property type="protein sequence ID" value="AZI58304.1"/>
    <property type="molecule type" value="Genomic_DNA"/>
</dbReference>
<dbReference type="PANTHER" id="PTHR11895">
    <property type="entry name" value="TRANSAMIDASE"/>
    <property type="match status" value="1"/>
</dbReference>
<dbReference type="OrthoDB" id="5175573at2"/>
<evidence type="ECO:0000259" key="2">
    <source>
        <dbReference type="Pfam" id="PF01425"/>
    </source>
</evidence>
<dbReference type="PANTHER" id="PTHR11895:SF7">
    <property type="entry name" value="GLUTAMYL-TRNA(GLN) AMIDOTRANSFERASE SUBUNIT A, MITOCHONDRIAL"/>
    <property type="match status" value="1"/>
</dbReference>
<dbReference type="SUPFAM" id="SSF75304">
    <property type="entry name" value="Amidase signature (AS) enzymes"/>
    <property type="match status" value="1"/>
</dbReference>
<dbReference type="InterPro" id="IPR000120">
    <property type="entry name" value="Amidase"/>
</dbReference>
<dbReference type="AlphaFoldDB" id="A0A3G8ZUZ7"/>
<name>A0A3G8ZUZ7_9ACTN</name>
<dbReference type="KEGG" id="nak:EH165_09295"/>
<protein>
    <submittedName>
        <fullName evidence="3">Amidase</fullName>
    </submittedName>
</protein>
<dbReference type="PROSITE" id="PS00571">
    <property type="entry name" value="AMIDASES"/>
    <property type="match status" value="1"/>
</dbReference>
<evidence type="ECO:0000256" key="1">
    <source>
        <dbReference type="ARBA" id="ARBA00009199"/>
    </source>
</evidence>
<reference evidence="3 4" key="1">
    <citation type="submission" date="2018-11" db="EMBL/GenBank/DDBJ databases">
        <authorList>
            <person name="Da X."/>
        </authorList>
    </citation>
    <scope>NUCLEOTIDE SEQUENCE [LARGE SCALE GENOMIC DNA]</scope>
    <source>
        <strain evidence="3 4">S14-144</strain>
    </source>
</reference>
<organism evidence="3 4">
    <name type="scientific">Nakamurella antarctica</name>
    <dbReference type="NCBI Taxonomy" id="1902245"/>
    <lineage>
        <taxon>Bacteria</taxon>
        <taxon>Bacillati</taxon>
        <taxon>Actinomycetota</taxon>
        <taxon>Actinomycetes</taxon>
        <taxon>Nakamurellales</taxon>
        <taxon>Nakamurellaceae</taxon>
        <taxon>Nakamurella</taxon>
    </lineage>
</organism>
<evidence type="ECO:0000313" key="4">
    <source>
        <dbReference type="Proteomes" id="UP000268084"/>
    </source>
</evidence>